<evidence type="ECO:0000313" key="2">
    <source>
        <dbReference type="Proteomes" id="UP000306409"/>
    </source>
</evidence>
<name>A0A4U7JJE5_9FIRM</name>
<reference evidence="1 2" key="1">
    <citation type="submission" date="2020-09" db="EMBL/GenBank/DDBJ databases">
        <title>Characterization and genome sequencing of Ruminiclostridium sp. nov. MA18.</title>
        <authorList>
            <person name="Rettenmaier R."/>
            <person name="Kowollik M.-L."/>
            <person name="Liebl W."/>
            <person name="Zverlov V."/>
        </authorList>
    </citation>
    <scope>NUCLEOTIDE SEQUENCE [LARGE SCALE GENOMIC DNA]</scope>
    <source>
        <strain evidence="1 2">MA18</strain>
    </source>
</reference>
<sequence length="397" mass="46715">MYDEFKFFAMNKNEWQKGFGINIHIADNGIQLEEGSYEGVYYSLGIDSTESEMLWHRMVLETDTYKEGDIKLYYFASDEKVINIDGKSYDIDMLIMDNTYPNRRNELEKVWAFAGSEFKEKLGELFMPWLWPITRPSDILLHKAKGRYFWFKVEFKGNKINNPCIKKARIYYPRMSYLDYLPSAYSSDEKSRDFLERFLSIFSSIMSDMEENIANVSRLFDIDCVDGEYLKWLASWLSIKVDESWGEQQLRKLIERAPEIYKKRGTKQSIIDIVEIYTGSKPIIVEHFQIKNIEKNPKLIDLYNELYTMDPYTFCVIVRADCVPSVQQQIALQKLLDEEKPAFTKAKLIILQPLIYLDSHTYLGYNTTLSSLPTIRLDEDSSNLFNNILIDKDEELK</sequence>
<evidence type="ECO:0008006" key="3">
    <source>
        <dbReference type="Google" id="ProtNLM"/>
    </source>
</evidence>
<dbReference type="InterPro" id="IPR006521">
    <property type="entry name" value="Tail_protein_I"/>
</dbReference>
<dbReference type="KEGG" id="rher:EHE19_014275"/>
<keyword evidence="2" id="KW-1185">Reference proteome</keyword>
<organism evidence="1 2">
    <name type="scientific">Ruminiclostridium herbifermentans</name>
    <dbReference type="NCBI Taxonomy" id="2488810"/>
    <lineage>
        <taxon>Bacteria</taxon>
        <taxon>Bacillati</taxon>
        <taxon>Bacillota</taxon>
        <taxon>Clostridia</taxon>
        <taxon>Eubacteriales</taxon>
        <taxon>Oscillospiraceae</taxon>
        <taxon>Ruminiclostridium</taxon>
    </lineage>
</organism>
<dbReference type="RefSeq" id="WP_137696788.1">
    <property type="nucleotide sequence ID" value="NZ_CP061336.1"/>
</dbReference>
<accession>A0A4U7JJE5</accession>
<dbReference type="Proteomes" id="UP000306409">
    <property type="component" value="Chromosome"/>
</dbReference>
<gene>
    <name evidence="1" type="ORF">EHE19_014275</name>
</gene>
<dbReference type="NCBIfam" id="TIGR02242">
    <property type="entry name" value="tail_TIGR02242"/>
    <property type="match status" value="1"/>
</dbReference>
<dbReference type="Pfam" id="PF09684">
    <property type="entry name" value="Tail_P2_I"/>
    <property type="match status" value="1"/>
</dbReference>
<protein>
    <recommendedName>
        <fullName evidence="3">Phage tail protein</fullName>
    </recommendedName>
</protein>
<dbReference type="AlphaFoldDB" id="A0A4U7JJE5"/>
<evidence type="ECO:0000313" key="1">
    <source>
        <dbReference type="EMBL" id="QNU66040.1"/>
    </source>
</evidence>
<dbReference type="EMBL" id="CP061336">
    <property type="protein sequence ID" value="QNU66040.1"/>
    <property type="molecule type" value="Genomic_DNA"/>
</dbReference>
<proteinExistence type="predicted"/>
<dbReference type="OrthoDB" id="370073at2"/>
<dbReference type="InterPro" id="IPR011748">
    <property type="entry name" value="Unchr_phage_tail-like"/>
</dbReference>